<dbReference type="InterPro" id="IPR050182">
    <property type="entry name" value="Cytochrome_P450_fam2"/>
</dbReference>
<dbReference type="GO" id="GO:0005737">
    <property type="term" value="C:cytoplasm"/>
    <property type="evidence" value="ECO:0007669"/>
    <property type="project" value="TreeGrafter"/>
</dbReference>
<dbReference type="PRINTS" id="PR00463">
    <property type="entry name" value="EP450I"/>
</dbReference>
<gene>
    <name evidence="10" type="ORF">CGOC_LOCUS9803</name>
</gene>
<comment type="cofactor">
    <cofactor evidence="1 7">
        <name>heme</name>
        <dbReference type="ChEBI" id="CHEBI:30413"/>
    </cofactor>
</comment>
<dbReference type="Gene3D" id="1.10.630.10">
    <property type="entry name" value="Cytochrome P450"/>
    <property type="match status" value="1"/>
</dbReference>
<evidence type="ECO:0000256" key="2">
    <source>
        <dbReference type="ARBA" id="ARBA00010617"/>
    </source>
</evidence>
<name>A0A3P7MDI1_CYLGO</name>
<dbReference type="GO" id="GO:0016712">
    <property type="term" value="F:oxidoreductase activity, acting on paired donors, with incorporation or reduction of molecular oxygen, reduced flavin or flavoprotein as one donor, and incorporation of one atom of oxygen"/>
    <property type="evidence" value="ECO:0007669"/>
    <property type="project" value="TreeGrafter"/>
</dbReference>
<keyword evidence="7 8" id="KW-0349">Heme</keyword>
<evidence type="ECO:0000256" key="3">
    <source>
        <dbReference type="ARBA" id="ARBA00022723"/>
    </source>
</evidence>
<protein>
    <recommendedName>
        <fullName evidence="12">Unspecific monooxygenase</fullName>
    </recommendedName>
</protein>
<keyword evidence="11" id="KW-1185">Reference proteome</keyword>
<dbReference type="InterPro" id="IPR036396">
    <property type="entry name" value="Cyt_P450_sf"/>
</dbReference>
<sequence length="262" mass="30161">MRDGAHPAVSMFFLYPWLAAFPYFSTVAKMMLSYRDAFFSFFDRQIAEHKKVINYDTDETNDYVEAFLKEQRRREAEGDKESFSQVQLTNVCLDMWFAGMETTSNTLSWGVVYLLNHPEVQDKMHEELDRVIGSSRAITMADKNNLPYVNAVMNEVQRIANLLPMNLPHETVRDVCIGKWNIPAKTGVIAQISSVLYDEEVFPDPLSFNPSRFIDSNGKLKKVDELIPFSIGKRQCLGEGLAKMELFLFMANLLNRFKVRKS</sequence>
<evidence type="ECO:0000256" key="8">
    <source>
        <dbReference type="RuleBase" id="RU000461"/>
    </source>
</evidence>
<evidence type="ECO:0000256" key="1">
    <source>
        <dbReference type="ARBA" id="ARBA00001971"/>
    </source>
</evidence>
<dbReference type="EMBL" id="UYRV01108411">
    <property type="protein sequence ID" value="VDN24310.1"/>
    <property type="molecule type" value="Genomic_DNA"/>
</dbReference>
<feature type="binding site" description="axial binding residue" evidence="7">
    <location>
        <position position="236"/>
    </location>
    <ligand>
        <name>heme</name>
        <dbReference type="ChEBI" id="CHEBI:30413"/>
    </ligand>
    <ligandPart>
        <name>Fe</name>
        <dbReference type="ChEBI" id="CHEBI:18248"/>
    </ligandPart>
</feature>
<keyword evidence="9" id="KW-0472">Membrane</keyword>
<dbReference type="PROSITE" id="PS00086">
    <property type="entry name" value="CYTOCHROME_P450"/>
    <property type="match status" value="1"/>
</dbReference>
<dbReference type="CDD" id="cd20617">
    <property type="entry name" value="CYP1_2-like"/>
    <property type="match status" value="1"/>
</dbReference>
<dbReference type="InterPro" id="IPR002401">
    <property type="entry name" value="Cyt_P450_E_grp-I"/>
</dbReference>
<dbReference type="InterPro" id="IPR017972">
    <property type="entry name" value="Cyt_P450_CS"/>
</dbReference>
<dbReference type="GO" id="GO:0006805">
    <property type="term" value="P:xenobiotic metabolic process"/>
    <property type="evidence" value="ECO:0007669"/>
    <property type="project" value="TreeGrafter"/>
</dbReference>
<dbReference type="InterPro" id="IPR001128">
    <property type="entry name" value="Cyt_P450"/>
</dbReference>
<evidence type="ECO:0000256" key="7">
    <source>
        <dbReference type="PIRSR" id="PIRSR602401-1"/>
    </source>
</evidence>
<keyword evidence="6 8" id="KW-0503">Monooxygenase</keyword>
<keyword evidence="9" id="KW-0812">Transmembrane</keyword>
<evidence type="ECO:0000256" key="5">
    <source>
        <dbReference type="ARBA" id="ARBA00023004"/>
    </source>
</evidence>
<comment type="similarity">
    <text evidence="2 8">Belongs to the cytochrome P450 family.</text>
</comment>
<dbReference type="PANTHER" id="PTHR24300:SF375">
    <property type="entry name" value="CYTOCHROME P450 FAMILY"/>
    <property type="match status" value="1"/>
</dbReference>
<feature type="transmembrane region" description="Helical" evidence="9">
    <location>
        <begin position="12"/>
        <end position="32"/>
    </location>
</feature>
<keyword evidence="9" id="KW-1133">Transmembrane helix</keyword>
<dbReference type="SUPFAM" id="SSF48264">
    <property type="entry name" value="Cytochrome P450"/>
    <property type="match status" value="1"/>
</dbReference>
<evidence type="ECO:0008006" key="12">
    <source>
        <dbReference type="Google" id="ProtNLM"/>
    </source>
</evidence>
<keyword evidence="3 7" id="KW-0479">Metal-binding</keyword>
<dbReference type="FunFam" id="1.10.630.10:FF:000036">
    <property type="entry name" value="CYtochrome P450 family"/>
    <property type="match status" value="1"/>
</dbReference>
<dbReference type="AlphaFoldDB" id="A0A3P7MDI1"/>
<dbReference type="PANTHER" id="PTHR24300">
    <property type="entry name" value="CYTOCHROME P450 508A4-RELATED"/>
    <property type="match status" value="1"/>
</dbReference>
<proteinExistence type="inferred from homology"/>
<evidence type="ECO:0000256" key="9">
    <source>
        <dbReference type="SAM" id="Phobius"/>
    </source>
</evidence>
<accession>A0A3P7MDI1</accession>
<dbReference type="Pfam" id="PF00067">
    <property type="entry name" value="p450"/>
    <property type="match status" value="1"/>
</dbReference>
<organism evidence="10 11">
    <name type="scientific">Cylicostephanus goldi</name>
    <name type="common">Nematode worm</name>
    <dbReference type="NCBI Taxonomy" id="71465"/>
    <lineage>
        <taxon>Eukaryota</taxon>
        <taxon>Metazoa</taxon>
        <taxon>Ecdysozoa</taxon>
        <taxon>Nematoda</taxon>
        <taxon>Chromadorea</taxon>
        <taxon>Rhabditida</taxon>
        <taxon>Rhabditina</taxon>
        <taxon>Rhabditomorpha</taxon>
        <taxon>Strongyloidea</taxon>
        <taxon>Strongylidae</taxon>
        <taxon>Cylicostephanus</taxon>
    </lineage>
</organism>
<keyword evidence="4 8" id="KW-0560">Oxidoreductase</keyword>
<keyword evidence="5 7" id="KW-0408">Iron</keyword>
<dbReference type="OrthoDB" id="1055148at2759"/>
<evidence type="ECO:0000313" key="11">
    <source>
        <dbReference type="Proteomes" id="UP000271889"/>
    </source>
</evidence>
<dbReference type="GO" id="GO:0020037">
    <property type="term" value="F:heme binding"/>
    <property type="evidence" value="ECO:0007669"/>
    <property type="project" value="InterPro"/>
</dbReference>
<dbReference type="GO" id="GO:0005506">
    <property type="term" value="F:iron ion binding"/>
    <property type="evidence" value="ECO:0007669"/>
    <property type="project" value="InterPro"/>
</dbReference>
<evidence type="ECO:0000256" key="6">
    <source>
        <dbReference type="ARBA" id="ARBA00023033"/>
    </source>
</evidence>
<dbReference type="PRINTS" id="PR00385">
    <property type="entry name" value="P450"/>
</dbReference>
<reference evidence="10 11" key="1">
    <citation type="submission" date="2018-11" db="EMBL/GenBank/DDBJ databases">
        <authorList>
            <consortium name="Pathogen Informatics"/>
        </authorList>
    </citation>
    <scope>NUCLEOTIDE SEQUENCE [LARGE SCALE GENOMIC DNA]</scope>
</reference>
<evidence type="ECO:0000256" key="4">
    <source>
        <dbReference type="ARBA" id="ARBA00023002"/>
    </source>
</evidence>
<dbReference type="GO" id="GO:0006082">
    <property type="term" value="P:organic acid metabolic process"/>
    <property type="evidence" value="ECO:0007669"/>
    <property type="project" value="TreeGrafter"/>
</dbReference>
<dbReference type="Proteomes" id="UP000271889">
    <property type="component" value="Unassembled WGS sequence"/>
</dbReference>
<evidence type="ECO:0000313" key="10">
    <source>
        <dbReference type="EMBL" id="VDN24310.1"/>
    </source>
</evidence>